<dbReference type="HAMAP" id="MF_01488">
    <property type="entry name" value="RecD2"/>
    <property type="match status" value="1"/>
</dbReference>
<dbReference type="Pfam" id="PF13538">
    <property type="entry name" value="UvrD_C_2"/>
    <property type="match status" value="1"/>
</dbReference>
<comment type="function">
    <text evidence="3">DNA-dependent ATPase and ATP-dependent 5'-3' DNA helicase. Has no activity on blunt DNA or DNA with 3'-overhangs, requires at least 10 bases of 5'-ssDNA for helicase activity.</text>
</comment>
<dbReference type="PANTHER" id="PTHR43788">
    <property type="entry name" value="DNA2/NAM7 HELICASE FAMILY MEMBER"/>
    <property type="match status" value="1"/>
</dbReference>
<dbReference type="EMBL" id="HE577327">
    <property type="protein sequence ID" value="CCC97461.1"/>
    <property type="molecule type" value="Genomic_DNA"/>
</dbReference>
<dbReference type="Gene3D" id="1.10.150.20">
    <property type="entry name" value="5' to 3' exonuclease, C-terminal subdomain"/>
    <property type="match status" value="1"/>
</dbReference>
<dbReference type="PANTHER" id="PTHR43788:SF6">
    <property type="entry name" value="DNA HELICASE B"/>
    <property type="match status" value="1"/>
</dbReference>
<dbReference type="GO" id="GO:0043139">
    <property type="term" value="F:5'-3' DNA helicase activity"/>
    <property type="evidence" value="ECO:0007669"/>
    <property type="project" value="UniProtKB-UniRule"/>
</dbReference>
<evidence type="ECO:0000256" key="2">
    <source>
        <dbReference type="ARBA" id="ARBA00022840"/>
    </source>
</evidence>
<dbReference type="InterPro" id="IPR050534">
    <property type="entry name" value="Coronavir_polyprotein_1ab"/>
</dbReference>
<dbReference type="InterPro" id="IPR027417">
    <property type="entry name" value="P-loop_NTPase"/>
</dbReference>
<dbReference type="Pfam" id="PF14520">
    <property type="entry name" value="HHH_5"/>
    <property type="match status" value="1"/>
</dbReference>
<dbReference type="Gene3D" id="3.40.50.300">
    <property type="entry name" value="P-loop containing nucleotide triphosphate hydrolases"/>
    <property type="match status" value="2"/>
</dbReference>
<evidence type="ECO:0000256" key="4">
    <source>
        <dbReference type="SAM" id="MobiDB-lite"/>
    </source>
</evidence>
<organism evidence="7 8">
    <name type="scientific">Azospirillum baldaniorum</name>
    <dbReference type="NCBI Taxonomy" id="1064539"/>
    <lineage>
        <taxon>Bacteria</taxon>
        <taxon>Pseudomonadati</taxon>
        <taxon>Pseudomonadota</taxon>
        <taxon>Alphaproteobacteria</taxon>
        <taxon>Rhodospirillales</taxon>
        <taxon>Azospirillaceae</taxon>
        <taxon>Azospirillum</taxon>
    </lineage>
</organism>
<dbReference type="GO" id="GO:0016787">
    <property type="term" value="F:hydrolase activity"/>
    <property type="evidence" value="ECO:0007669"/>
    <property type="project" value="UniProtKB-KW"/>
</dbReference>
<evidence type="ECO:0000259" key="6">
    <source>
        <dbReference type="SMART" id="SM00382"/>
    </source>
</evidence>
<dbReference type="EC" id="5.6.2.3" evidence="3"/>
<dbReference type="InterPro" id="IPR055446">
    <property type="entry name" value="RecD2_N_OB"/>
</dbReference>
<keyword evidence="3" id="KW-0378">Hydrolase</keyword>
<dbReference type="Proteomes" id="UP000007319">
    <property type="component" value="Chromosome"/>
</dbReference>
<dbReference type="InterPro" id="IPR041451">
    <property type="entry name" value="RecD2_SH13"/>
</dbReference>
<dbReference type="SUPFAM" id="SSF52540">
    <property type="entry name" value="P-loop containing nucleoside triphosphate hydrolases"/>
    <property type="match status" value="2"/>
</dbReference>
<feature type="binding site" evidence="3">
    <location>
        <begin position="364"/>
        <end position="368"/>
    </location>
    <ligand>
        <name>ATP</name>
        <dbReference type="ChEBI" id="CHEBI:30616"/>
    </ligand>
</feature>
<dbReference type="AlphaFoldDB" id="A0A9P1JPW1"/>
<dbReference type="NCBIfam" id="TIGR01448">
    <property type="entry name" value="recD_rel"/>
    <property type="match status" value="1"/>
</dbReference>
<feature type="domain" description="Helix-hairpin-helix DNA-binding motif class 1" evidence="5">
    <location>
        <begin position="137"/>
        <end position="156"/>
    </location>
</feature>
<dbReference type="GO" id="GO:0006310">
    <property type="term" value="P:DNA recombination"/>
    <property type="evidence" value="ECO:0007669"/>
    <property type="project" value="InterPro"/>
</dbReference>
<keyword evidence="3" id="KW-0413">Isomerase</keyword>
<proteinExistence type="inferred from homology"/>
<dbReference type="Gene3D" id="1.10.10.2220">
    <property type="match status" value="1"/>
</dbReference>
<sequence>MLGGMSISGHAPPAAGTPAREPLSGLVERVTFHSPETGFCVLRLKVRGQRDLVTLVGHAATIGAGEFVQASGVWVNDRNHGLQFKADFLRATPPTTVEGIEKYLGSGLIRGIGPVYAKKMVKAFGEAVFDVIEQEPDRLRQVTGIGPKRAQRIIAGWADQKVIREIMIFLHSHGVGTSRAVRIFKTYGPDAIRLITENPYRLARDIRGIGFKTADAVAARLGIEKTAMIRARAGIGYALAEATDQGHCGVPVAELIPLAVKLLEIDASILETAAELERQDGAVVADSLGGEPCLFLASLYRAEQAIAERLRRLAGGPVPWPEIDAEKAIPWVEAKAGITLAEGQREALRQAATSKLLVITGGPGVGKTTLVNSILTMLKAKGVSIALAAPTGRAAKRLSESTGLEARTIHRLLETDPQAGGFKRDETNPLDCDLLVVDETSMVDVPLMNALLRAVPGRAALLLVGDVDQLPSVGPGQVLGDVIGSGAVPVVRLTEIFRQAATSRIIVNAHRINAGQMPEIPKTGEDSDFYFVEAATPEAGVAKLIEMVRDRIPRRFGADPVRDVQILCPMNRGGLGARSLNIELQRVLNPPGESRVERFGWTFGPGDKVMQVENNYDKEVYNGDLGIVSAVDAEEGVLTATFDGRPVTYDFGELDEVVLAYATTIHKSQGSEYPVVVIPVVTQHYTMLHRNLIYTGVTRGKRLVVMLGQRRALAMAVRGTPGRRRWTKLGEWLAPL</sequence>
<feature type="region of interest" description="Disordered" evidence="4">
    <location>
        <begin position="1"/>
        <end position="20"/>
    </location>
</feature>
<dbReference type="SMART" id="SM00278">
    <property type="entry name" value="HhH1"/>
    <property type="match status" value="2"/>
</dbReference>
<gene>
    <name evidence="7" type="primary">recD</name>
    <name evidence="3" type="synonym">recD2</name>
    <name evidence="7" type="ORF">AZOBR_70097</name>
</gene>
<dbReference type="InterPro" id="IPR003593">
    <property type="entry name" value="AAA+_ATPase"/>
</dbReference>
<dbReference type="CDD" id="cd17933">
    <property type="entry name" value="DEXSc_RecD-like"/>
    <property type="match status" value="1"/>
</dbReference>
<evidence type="ECO:0000259" key="5">
    <source>
        <dbReference type="SMART" id="SM00278"/>
    </source>
</evidence>
<dbReference type="GO" id="GO:0017116">
    <property type="term" value="F:single-stranded DNA helicase activity"/>
    <property type="evidence" value="ECO:0007669"/>
    <property type="project" value="TreeGrafter"/>
</dbReference>
<feature type="domain" description="AAA+ ATPase" evidence="6">
    <location>
        <begin position="353"/>
        <end position="533"/>
    </location>
</feature>
<dbReference type="InterPro" id="IPR006345">
    <property type="entry name" value="RecD2"/>
</dbReference>
<dbReference type="InterPro" id="IPR029493">
    <property type="entry name" value="RecD2-like_HHH"/>
</dbReference>
<feature type="domain" description="Helix-hairpin-helix DNA-binding motif class 1" evidence="5">
    <location>
        <begin position="201"/>
        <end position="220"/>
    </location>
</feature>
<dbReference type="GO" id="GO:0003677">
    <property type="term" value="F:DNA binding"/>
    <property type="evidence" value="ECO:0007669"/>
    <property type="project" value="UniProtKB-UniRule"/>
</dbReference>
<name>A0A9P1JPW1_9PROT</name>
<dbReference type="CDD" id="cd18809">
    <property type="entry name" value="SF1_C_RecD"/>
    <property type="match status" value="1"/>
</dbReference>
<dbReference type="InterPro" id="IPR027785">
    <property type="entry name" value="UvrD-like_helicase_C"/>
</dbReference>
<dbReference type="Gene3D" id="2.30.30.940">
    <property type="match status" value="1"/>
</dbReference>
<comment type="similarity">
    <text evidence="3">Belongs to the RecD family. RecD2 subfamily.</text>
</comment>
<dbReference type="Pfam" id="PF18335">
    <property type="entry name" value="SH3_13"/>
    <property type="match status" value="1"/>
</dbReference>
<keyword evidence="3" id="KW-0238">DNA-binding</keyword>
<protein>
    <recommendedName>
        <fullName evidence="3">ATP-dependent RecD2 DNA helicase</fullName>
        <ecNumber evidence="3">5.6.2.3</ecNumber>
    </recommendedName>
    <alternativeName>
        <fullName evidence="3">DNA 5'-3' helicase subunit RecD2</fullName>
    </alternativeName>
</protein>
<keyword evidence="8" id="KW-1185">Reference proteome</keyword>
<dbReference type="GO" id="GO:0006281">
    <property type="term" value="P:DNA repair"/>
    <property type="evidence" value="ECO:0007669"/>
    <property type="project" value="InterPro"/>
</dbReference>
<reference evidence="7 8" key="1">
    <citation type="journal article" date="2011" name="PLoS Genet.">
        <title>Azospirillum genomes reveal transition of bacteria from aquatic to terrestrial environments.</title>
        <authorList>
            <person name="Wisniewski-Dye F."/>
            <person name="Borziak K."/>
            <person name="Khalsa-Moyers G."/>
            <person name="Alexandre G."/>
            <person name="Sukharnikov L.O."/>
            <person name="Wuichet K."/>
            <person name="Hurst G.B."/>
            <person name="McDonald W.H."/>
            <person name="Robertson J.S."/>
            <person name="Barbe V."/>
            <person name="Calteau A."/>
            <person name="Rouy Z."/>
            <person name="Mangenot S."/>
            <person name="Prigent-Combaret C."/>
            <person name="Normand P."/>
            <person name="Boyer M."/>
            <person name="Siguier P."/>
            <person name="Dessaux Y."/>
            <person name="Elmerich C."/>
            <person name="Condemine G."/>
            <person name="Krishnen G."/>
            <person name="Kennedy I."/>
            <person name="Paterson A.H."/>
            <person name="Gonzalez V."/>
            <person name="Mavingui P."/>
            <person name="Zhulin I.B."/>
        </authorList>
    </citation>
    <scope>NUCLEOTIDE SEQUENCE [LARGE SCALE GENOMIC DNA]</scope>
    <source>
        <strain evidence="7 8">Sp245</strain>
    </source>
</reference>
<dbReference type="KEGG" id="abs:AZOBR_70097"/>
<dbReference type="GO" id="GO:0009338">
    <property type="term" value="C:exodeoxyribonuclease V complex"/>
    <property type="evidence" value="ECO:0007669"/>
    <property type="project" value="TreeGrafter"/>
</dbReference>
<keyword evidence="1 3" id="KW-0547">Nucleotide-binding</keyword>
<evidence type="ECO:0000256" key="3">
    <source>
        <dbReference type="HAMAP-Rule" id="MF_01488"/>
    </source>
</evidence>
<dbReference type="InterPro" id="IPR003583">
    <property type="entry name" value="Hlx-hairpin-Hlx_DNA-bd_motif"/>
</dbReference>
<keyword evidence="2 3" id="KW-0067">ATP-binding</keyword>
<evidence type="ECO:0000313" key="7">
    <source>
        <dbReference type="EMBL" id="CCC97461.1"/>
    </source>
</evidence>
<evidence type="ECO:0000256" key="1">
    <source>
        <dbReference type="ARBA" id="ARBA00022741"/>
    </source>
</evidence>
<dbReference type="Pfam" id="PF23139">
    <property type="entry name" value="OB_YrrC"/>
    <property type="match status" value="1"/>
</dbReference>
<dbReference type="InterPro" id="IPR010994">
    <property type="entry name" value="RuvA_2-like"/>
</dbReference>
<dbReference type="Pfam" id="PF13245">
    <property type="entry name" value="AAA_19"/>
    <property type="match status" value="1"/>
</dbReference>
<evidence type="ECO:0000313" key="8">
    <source>
        <dbReference type="Proteomes" id="UP000007319"/>
    </source>
</evidence>
<dbReference type="SUPFAM" id="SSF47781">
    <property type="entry name" value="RuvA domain 2-like"/>
    <property type="match status" value="1"/>
</dbReference>
<dbReference type="Pfam" id="PF14490">
    <property type="entry name" value="HHH_RecD2"/>
    <property type="match status" value="1"/>
</dbReference>
<accession>A0A9P1JPW1</accession>
<keyword evidence="3" id="KW-0347">Helicase</keyword>
<comment type="catalytic activity">
    <reaction evidence="3">
        <text>ATP + H2O = ADP + phosphate + H(+)</text>
        <dbReference type="Rhea" id="RHEA:13065"/>
        <dbReference type="ChEBI" id="CHEBI:15377"/>
        <dbReference type="ChEBI" id="CHEBI:15378"/>
        <dbReference type="ChEBI" id="CHEBI:30616"/>
        <dbReference type="ChEBI" id="CHEBI:43474"/>
        <dbReference type="ChEBI" id="CHEBI:456216"/>
        <dbReference type="EC" id="5.6.2.3"/>
    </reaction>
</comment>
<dbReference type="GO" id="GO:0005524">
    <property type="term" value="F:ATP binding"/>
    <property type="evidence" value="ECO:0007669"/>
    <property type="project" value="UniProtKB-UniRule"/>
</dbReference>
<dbReference type="SMART" id="SM00382">
    <property type="entry name" value="AAA"/>
    <property type="match status" value="1"/>
</dbReference>